<dbReference type="AlphaFoldDB" id="A0A8H4R960"/>
<dbReference type="Proteomes" id="UP000566819">
    <property type="component" value="Unassembled WGS sequence"/>
</dbReference>
<comment type="caution">
    <text evidence="1">The sequence shown here is derived from an EMBL/GenBank/DDBJ whole genome shotgun (WGS) entry which is preliminary data.</text>
</comment>
<evidence type="ECO:0000313" key="1">
    <source>
        <dbReference type="EMBL" id="KAF4624396.1"/>
    </source>
</evidence>
<proteinExistence type="predicted"/>
<organism evidence="1 2">
    <name type="scientific">Cudoniella acicularis</name>
    <dbReference type="NCBI Taxonomy" id="354080"/>
    <lineage>
        <taxon>Eukaryota</taxon>
        <taxon>Fungi</taxon>
        <taxon>Dikarya</taxon>
        <taxon>Ascomycota</taxon>
        <taxon>Pezizomycotina</taxon>
        <taxon>Leotiomycetes</taxon>
        <taxon>Helotiales</taxon>
        <taxon>Tricladiaceae</taxon>
        <taxon>Cudoniella</taxon>
    </lineage>
</organism>
<accession>A0A8H4R960</accession>
<gene>
    <name evidence="1" type="ORF">G7Y89_g13775</name>
</gene>
<protein>
    <submittedName>
        <fullName evidence="1">Uncharacterized protein</fullName>
    </submittedName>
</protein>
<dbReference type="EMBL" id="JAAMPI010001668">
    <property type="protein sequence ID" value="KAF4624396.1"/>
    <property type="molecule type" value="Genomic_DNA"/>
</dbReference>
<sequence>MYKASREPSAILALKKTLEDLLPDLLSKPSDEGILGFYTFESVLEEEDAVKAVTAVKAINPTMPTLDTALVIDLHAALRRTGLGGRLPYQSFVSFLRWGQDRAAAGWAPDKLDSVVKGIIHDIEISNEVQSITTTRTASKLMDGPTNLVPVLSGIRLCLDEIVKYFDAQAKELREQHGGINNHASIDDVMIKIGNCVDRTTLKVLMEEVFAIHAEQLATANSNGVKYVRKIMDLIDKALAISS</sequence>
<name>A0A8H4R960_9HELO</name>
<keyword evidence="2" id="KW-1185">Reference proteome</keyword>
<evidence type="ECO:0000313" key="2">
    <source>
        <dbReference type="Proteomes" id="UP000566819"/>
    </source>
</evidence>
<dbReference type="OrthoDB" id="3562147at2759"/>
<reference evidence="1 2" key="1">
    <citation type="submission" date="2020-03" db="EMBL/GenBank/DDBJ databases">
        <title>Draft Genome Sequence of Cudoniella acicularis.</title>
        <authorList>
            <person name="Buettner E."/>
            <person name="Kellner H."/>
        </authorList>
    </citation>
    <scope>NUCLEOTIDE SEQUENCE [LARGE SCALE GENOMIC DNA]</scope>
    <source>
        <strain evidence="1 2">DSM 108380</strain>
    </source>
</reference>